<comment type="function">
    <text evidence="6">Catalyzes the oxidation of either pyridoxine 5'-phosphate (PNP) or pyridoxamine 5'-phosphate (PMP) into pyridoxal 5'-phosphate (PLP).</text>
</comment>
<feature type="binding site" evidence="6">
    <location>
        <position position="126"/>
    </location>
    <ligand>
        <name>substrate</name>
    </ligand>
</feature>
<comment type="caution">
    <text evidence="6">Lacks conserved residue(s) required for the propagation of feature annotation.</text>
</comment>
<feature type="binding site" evidence="6 7">
    <location>
        <position position="86"/>
    </location>
    <ligand>
        <name>FMN</name>
        <dbReference type="ChEBI" id="CHEBI:58210"/>
    </ligand>
</feature>
<dbReference type="InterPro" id="IPR011576">
    <property type="entry name" value="Pyridox_Oxase_N"/>
</dbReference>
<sequence>MAQDNIEALVQSRNVELFDPNFSGDIDPYELFDRWLELAWEKEPDNANAMSLATMDKDGLPNIRIVLLKEREADGFTFYTNTTSAKGNELADHPQAALGFYWKSLAWQVRVRGKVQPVTAERADAYYASRPRGSQIGAHASHQSQPLSSRQELIDRVEELNQKYEGQDVPRPSHWSGYTVLPSEIEFWCDGEFRLHNRVRFTRSADGTWQRQRLNP</sequence>
<comment type="similarity">
    <text evidence="1 6">Belongs to the pyridoxamine 5'-phosphate oxidase family.</text>
</comment>
<dbReference type="GO" id="GO:0004733">
    <property type="term" value="F:pyridoxamine phosphate oxidase activity"/>
    <property type="evidence" value="ECO:0007669"/>
    <property type="project" value="UniProtKB-UniRule"/>
</dbReference>
<dbReference type="PANTHER" id="PTHR10851:SF0">
    <property type="entry name" value="PYRIDOXINE-5'-PHOSPHATE OXIDASE"/>
    <property type="match status" value="1"/>
</dbReference>
<dbReference type="GO" id="GO:0010181">
    <property type="term" value="F:FMN binding"/>
    <property type="evidence" value="ECO:0007669"/>
    <property type="project" value="UniProtKB-UniRule"/>
</dbReference>
<feature type="binding site" evidence="6">
    <location>
        <position position="134"/>
    </location>
    <ligand>
        <name>substrate</name>
    </ligand>
</feature>
<evidence type="ECO:0000256" key="5">
    <source>
        <dbReference type="ARBA" id="ARBA00023096"/>
    </source>
</evidence>
<keyword evidence="3 6" id="KW-0288">FMN</keyword>
<evidence type="ECO:0000256" key="6">
    <source>
        <dbReference type="HAMAP-Rule" id="MF_01629"/>
    </source>
</evidence>
<gene>
    <name evidence="6" type="primary">pdxH</name>
    <name evidence="10" type="ORF">ATL17_1876</name>
</gene>
<reference evidence="10 11" key="1">
    <citation type="submission" date="2019-03" db="EMBL/GenBank/DDBJ databases">
        <title>Genomic Encyclopedia of Type Strains, Phase III (KMG-III): the genomes of soil and plant-associated and newly described type strains.</title>
        <authorList>
            <person name="Whitman W."/>
        </authorList>
    </citation>
    <scope>NUCLEOTIDE SEQUENCE [LARGE SCALE GENOMIC DNA]</scope>
    <source>
        <strain evidence="10 11">CGMCC 1.7002</strain>
    </source>
</reference>
<feature type="binding site" evidence="6 7">
    <location>
        <position position="198"/>
    </location>
    <ligand>
        <name>FMN</name>
        <dbReference type="ChEBI" id="CHEBI:58210"/>
    </ligand>
</feature>
<comment type="catalytic activity">
    <reaction evidence="6">
        <text>pyridoxine 5'-phosphate + O2 = pyridoxal 5'-phosphate + H2O2</text>
        <dbReference type="Rhea" id="RHEA:15149"/>
        <dbReference type="ChEBI" id="CHEBI:15379"/>
        <dbReference type="ChEBI" id="CHEBI:16240"/>
        <dbReference type="ChEBI" id="CHEBI:58589"/>
        <dbReference type="ChEBI" id="CHEBI:597326"/>
        <dbReference type="EC" id="1.4.3.5"/>
    </reaction>
</comment>
<dbReference type="InterPro" id="IPR019740">
    <property type="entry name" value="Pyridox_Oxase_CS"/>
</dbReference>
<dbReference type="Pfam" id="PF01243">
    <property type="entry name" value="PNPOx_N"/>
    <property type="match status" value="1"/>
</dbReference>
<proteinExistence type="inferred from homology"/>
<comment type="pathway">
    <text evidence="6">Cofactor metabolism; pyridoxal 5'-phosphate salvage; pyridoxal 5'-phosphate from pyridoxamine 5'-phosphate: step 1/1.</text>
</comment>
<feature type="binding site" evidence="6">
    <location>
        <position position="130"/>
    </location>
    <ligand>
        <name>substrate</name>
    </ligand>
</feature>
<dbReference type="SUPFAM" id="SSF50475">
    <property type="entry name" value="FMN-binding split barrel"/>
    <property type="match status" value="1"/>
</dbReference>
<feature type="domain" description="Pyridoxine 5'-phosphate oxidase dimerisation C-terminal" evidence="9">
    <location>
        <begin position="175"/>
        <end position="216"/>
    </location>
</feature>
<dbReference type="PANTHER" id="PTHR10851">
    <property type="entry name" value="PYRIDOXINE-5-PHOSPHATE OXIDASE"/>
    <property type="match status" value="1"/>
</dbReference>
<dbReference type="EC" id="1.4.3.5" evidence="6"/>
<evidence type="ECO:0000256" key="1">
    <source>
        <dbReference type="ARBA" id="ARBA00007301"/>
    </source>
</evidence>
<feature type="binding site" evidence="6 7">
    <location>
        <position position="188"/>
    </location>
    <ligand>
        <name>FMN</name>
        <dbReference type="ChEBI" id="CHEBI:58210"/>
    </ligand>
</feature>
<dbReference type="Pfam" id="PF10590">
    <property type="entry name" value="PNP_phzG_C"/>
    <property type="match status" value="1"/>
</dbReference>
<comment type="caution">
    <text evidence="10">The sequence shown here is derived from an EMBL/GenBank/DDBJ whole genome shotgun (WGS) entry which is preliminary data.</text>
</comment>
<comment type="cofactor">
    <cofactor evidence="6 7">
        <name>FMN</name>
        <dbReference type="ChEBI" id="CHEBI:58210"/>
    </cofactor>
    <text evidence="6 7">Binds 1 FMN per subunit.</text>
</comment>
<evidence type="ECO:0000259" key="9">
    <source>
        <dbReference type="Pfam" id="PF10590"/>
    </source>
</evidence>
<comment type="subunit">
    <text evidence="6">Homodimer.</text>
</comment>
<dbReference type="AlphaFoldDB" id="A0A4R6VL84"/>
<comment type="catalytic activity">
    <reaction evidence="6">
        <text>pyridoxamine 5'-phosphate + O2 + H2O = pyridoxal 5'-phosphate + H2O2 + NH4(+)</text>
        <dbReference type="Rhea" id="RHEA:15817"/>
        <dbReference type="ChEBI" id="CHEBI:15377"/>
        <dbReference type="ChEBI" id="CHEBI:15379"/>
        <dbReference type="ChEBI" id="CHEBI:16240"/>
        <dbReference type="ChEBI" id="CHEBI:28938"/>
        <dbReference type="ChEBI" id="CHEBI:58451"/>
        <dbReference type="ChEBI" id="CHEBI:597326"/>
        <dbReference type="EC" id="1.4.3.5"/>
    </reaction>
</comment>
<feature type="binding site" evidence="6">
    <location>
        <begin position="194"/>
        <end position="196"/>
    </location>
    <ligand>
        <name>substrate</name>
    </ligand>
</feature>
<evidence type="ECO:0000313" key="11">
    <source>
        <dbReference type="Proteomes" id="UP000295391"/>
    </source>
</evidence>
<dbReference type="InterPro" id="IPR000659">
    <property type="entry name" value="Pyridox_Oxase"/>
</dbReference>
<evidence type="ECO:0000256" key="2">
    <source>
        <dbReference type="ARBA" id="ARBA00022630"/>
    </source>
</evidence>
<dbReference type="RefSeq" id="WP_133572518.1">
    <property type="nucleotide sequence ID" value="NZ_SNYR01000002.1"/>
</dbReference>
<feature type="domain" description="Pyridoxamine 5'-phosphate oxidase N-terminal" evidence="8">
    <location>
        <begin position="45"/>
        <end position="163"/>
    </location>
</feature>
<dbReference type="InterPro" id="IPR019576">
    <property type="entry name" value="Pyridoxamine_oxidase_dimer_C"/>
</dbReference>
<protein>
    <recommendedName>
        <fullName evidence="6">Pyridoxine/pyridoxamine 5'-phosphate oxidase</fullName>
        <ecNumber evidence="6">1.4.3.5</ecNumber>
    </recommendedName>
    <alternativeName>
        <fullName evidence="6">PNP/PMP oxidase</fullName>
        <shortName evidence="6">PNPOx</shortName>
    </alternativeName>
    <alternativeName>
        <fullName evidence="6">Pyridoxal 5'-phosphate synthase</fullName>
    </alternativeName>
</protein>
<evidence type="ECO:0000256" key="3">
    <source>
        <dbReference type="ARBA" id="ARBA00022643"/>
    </source>
</evidence>
<feature type="binding site" evidence="6">
    <location>
        <position position="69"/>
    </location>
    <ligand>
        <name>substrate</name>
    </ligand>
</feature>
<dbReference type="OrthoDB" id="9780392at2"/>
<accession>A0A4R6VL84</accession>
<feature type="binding site" evidence="6 7">
    <location>
        <begin position="79"/>
        <end position="80"/>
    </location>
    <ligand>
        <name>FMN</name>
        <dbReference type="ChEBI" id="CHEBI:58210"/>
    </ligand>
</feature>
<dbReference type="InterPro" id="IPR012349">
    <property type="entry name" value="Split_barrel_FMN-bd"/>
</dbReference>
<dbReference type="UniPathway" id="UPA01068">
    <property type="reaction ID" value="UER00304"/>
</dbReference>
<evidence type="ECO:0000259" key="8">
    <source>
        <dbReference type="Pfam" id="PF01243"/>
    </source>
</evidence>
<evidence type="ECO:0000256" key="4">
    <source>
        <dbReference type="ARBA" id="ARBA00023002"/>
    </source>
</evidence>
<dbReference type="NCBIfam" id="NF004231">
    <property type="entry name" value="PRK05679.1"/>
    <property type="match status" value="1"/>
</dbReference>
<evidence type="ECO:0000313" key="10">
    <source>
        <dbReference type="EMBL" id="TDQ63867.1"/>
    </source>
</evidence>
<name>A0A4R6VL84_9HYPH</name>
<comment type="pathway">
    <text evidence="6">Cofactor metabolism; pyridoxal 5'-phosphate salvage; pyridoxal 5'-phosphate from pyridoxine 5'-phosphate: step 1/1.</text>
</comment>
<dbReference type="HAMAP" id="MF_01629">
    <property type="entry name" value="PdxH"/>
    <property type="match status" value="1"/>
</dbReference>
<dbReference type="Gene3D" id="2.30.110.10">
    <property type="entry name" value="Electron Transport, Fmn-binding Protein, Chain A"/>
    <property type="match status" value="1"/>
</dbReference>
<dbReference type="EMBL" id="SNYR01000002">
    <property type="protein sequence ID" value="TDQ63867.1"/>
    <property type="molecule type" value="Genomic_DNA"/>
</dbReference>
<organism evidence="10 11">
    <name type="scientific">Maritalea mobilis</name>
    <dbReference type="NCBI Taxonomy" id="483324"/>
    <lineage>
        <taxon>Bacteria</taxon>
        <taxon>Pseudomonadati</taxon>
        <taxon>Pseudomonadota</taxon>
        <taxon>Alphaproteobacteria</taxon>
        <taxon>Hyphomicrobiales</taxon>
        <taxon>Devosiaceae</taxon>
        <taxon>Maritalea</taxon>
    </lineage>
</organism>
<feature type="binding site" evidence="6 7">
    <location>
        <begin position="64"/>
        <end position="69"/>
    </location>
    <ligand>
        <name>FMN</name>
        <dbReference type="ChEBI" id="CHEBI:58210"/>
    </ligand>
</feature>
<dbReference type="Proteomes" id="UP000295391">
    <property type="component" value="Unassembled WGS sequence"/>
</dbReference>
<feature type="binding site" evidence="6 7">
    <location>
        <position position="108"/>
    </location>
    <ligand>
        <name>FMN</name>
        <dbReference type="ChEBI" id="CHEBI:58210"/>
    </ligand>
</feature>
<evidence type="ECO:0000256" key="7">
    <source>
        <dbReference type="PIRSR" id="PIRSR000190-2"/>
    </source>
</evidence>
<keyword evidence="11" id="KW-1185">Reference proteome</keyword>
<keyword evidence="2 6" id="KW-0285">Flavoprotein</keyword>
<dbReference type="PIRSF" id="PIRSF000190">
    <property type="entry name" value="Pyd_amn-ph_oxd"/>
    <property type="match status" value="1"/>
</dbReference>
<keyword evidence="5 6" id="KW-0664">Pyridoxine biosynthesis</keyword>
<dbReference type="PROSITE" id="PS01064">
    <property type="entry name" value="PYRIDOX_OXIDASE"/>
    <property type="match status" value="1"/>
</dbReference>
<keyword evidence="4 6" id="KW-0560">Oxidoreductase</keyword>
<feature type="binding site" evidence="6 7">
    <location>
        <begin position="143"/>
        <end position="144"/>
    </location>
    <ligand>
        <name>FMN</name>
        <dbReference type="ChEBI" id="CHEBI:58210"/>
    </ligand>
</feature>
<dbReference type="NCBIfam" id="TIGR00558">
    <property type="entry name" value="pdxH"/>
    <property type="match status" value="1"/>
</dbReference>
<dbReference type="GO" id="GO:0008615">
    <property type="term" value="P:pyridoxine biosynthetic process"/>
    <property type="evidence" value="ECO:0007669"/>
    <property type="project" value="UniProtKB-UniRule"/>
</dbReference>